<keyword evidence="3" id="KW-0704">Schiff base</keyword>
<feature type="binding site" evidence="6">
    <location>
        <position position="48"/>
    </location>
    <ligand>
        <name>pyruvate</name>
        <dbReference type="ChEBI" id="CHEBI:15361"/>
    </ligand>
</feature>
<dbReference type="OrthoDB" id="3680506at2"/>
<protein>
    <submittedName>
        <fullName evidence="7">4-hydroxy-tetrahydrodipicolinate synthase</fullName>
    </submittedName>
</protein>
<dbReference type="PANTHER" id="PTHR12128:SF66">
    <property type="entry name" value="4-HYDROXY-2-OXOGLUTARATE ALDOLASE, MITOCHONDRIAL"/>
    <property type="match status" value="1"/>
</dbReference>
<evidence type="ECO:0000256" key="2">
    <source>
        <dbReference type="ARBA" id="ARBA00023239"/>
    </source>
</evidence>
<evidence type="ECO:0000256" key="3">
    <source>
        <dbReference type="ARBA" id="ARBA00023270"/>
    </source>
</evidence>
<feature type="active site" description="Proton donor/acceptor" evidence="5">
    <location>
        <position position="133"/>
    </location>
</feature>
<comment type="similarity">
    <text evidence="1 4">Belongs to the DapA family.</text>
</comment>
<evidence type="ECO:0000313" key="7">
    <source>
        <dbReference type="EMBL" id="TQN35709.1"/>
    </source>
</evidence>
<dbReference type="InterPro" id="IPR002220">
    <property type="entry name" value="DapA-like"/>
</dbReference>
<feature type="binding site" evidence="6">
    <location>
        <position position="197"/>
    </location>
    <ligand>
        <name>pyruvate</name>
        <dbReference type="ChEBI" id="CHEBI:15361"/>
    </ligand>
</feature>
<dbReference type="Pfam" id="PF00701">
    <property type="entry name" value="DHDPS"/>
    <property type="match status" value="1"/>
</dbReference>
<dbReference type="RefSeq" id="WP_142028199.1">
    <property type="nucleotide sequence ID" value="NZ_VFQE01000003.1"/>
</dbReference>
<dbReference type="SUPFAM" id="SSF51569">
    <property type="entry name" value="Aldolase"/>
    <property type="match status" value="1"/>
</dbReference>
<proteinExistence type="inferred from homology"/>
<keyword evidence="2 4" id="KW-0456">Lyase</keyword>
<feature type="active site" description="Schiff-base intermediate with substrate" evidence="5">
    <location>
        <position position="157"/>
    </location>
</feature>
<dbReference type="Gene3D" id="3.20.20.70">
    <property type="entry name" value="Aldolase class I"/>
    <property type="match status" value="1"/>
</dbReference>
<dbReference type="PIRSF" id="PIRSF001365">
    <property type="entry name" value="DHDPS"/>
    <property type="match status" value="1"/>
</dbReference>
<keyword evidence="8" id="KW-1185">Reference proteome</keyword>
<comment type="caution">
    <text evidence="7">The sequence shown here is derived from an EMBL/GenBank/DDBJ whole genome shotgun (WGS) entry which is preliminary data.</text>
</comment>
<dbReference type="PRINTS" id="PR00146">
    <property type="entry name" value="DHPICSNTHASE"/>
</dbReference>
<dbReference type="EMBL" id="VFQE01000003">
    <property type="protein sequence ID" value="TQN35709.1"/>
    <property type="molecule type" value="Genomic_DNA"/>
</dbReference>
<evidence type="ECO:0000313" key="8">
    <source>
        <dbReference type="Proteomes" id="UP000319865"/>
    </source>
</evidence>
<evidence type="ECO:0000256" key="4">
    <source>
        <dbReference type="PIRNR" id="PIRNR001365"/>
    </source>
</evidence>
<accession>A0A543NV50</accession>
<evidence type="ECO:0000256" key="6">
    <source>
        <dbReference type="PIRSR" id="PIRSR001365-2"/>
    </source>
</evidence>
<dbReference type="GO" id="GO:0008840">
    <property type="term" value="F:4-hydroxy-tetrahydrodipicolinate synthase activity"/>
    <property type="evidence" value="ECO:0007669"/>
    <property type="project" value="TreeGrafter"/>
</dbReference>
<gene>
    <name evidence="7" type="ORF">FHU33_4938</name>
</gene>
<name>A0A543NV50_9ACTN</name>
<dbReference type="AlphaFoldDB" id="A0A543NV50"/>
<dbReference type="PROSITE" id="PS00665">
    <property type="entry name" value="DHDPS_1"/>
    <property type="match status" value="1"/>
</dbReference>
<dbReference type="PANTHER" id="PTHR12128">
    <property type="entry name" value="DIHYDRODIPICOLINATE SYNTHASE"/>
    <property type="match status" value="1"/>
</dbReference>
<evidence type="ECO:0000256" key="5">
    <source>
        <dbReference type="PIRSR" id="PIRSR001365-1"/>
    </source>
</evidence>
<dbReference type="InterPro" id="IPR013785">
    <property type="entry name" value="Aldolase_TIM"/>
</dbReference>
<evidence type="ECO:0000256" key="1">
    <source>
        <dbReference type="ARBA" id="ARBA00007592"/>
    </source>
</evidence>
<dbReference type="InterPro" id="IPR020624">
    <property type="entry name" value="Schiff_base-form_aldolases_CS"/>
</dbReference>
<dbReference type="SMART" id="SM01130">
    <property type="entry name" value="DHDPS"/>
    <property type="match status" value="1"/>
</dbReference>
<organism evidence="7 8">
    <name type="scientific">Blastococcus colisei</name>
    <dbReference type="NCBI Taxonomy" id="1564162"/>
    <lineage>
        <taxon>Bacteria</taxon>
        <taxon>Bacillati</taxon>
        <taxon>Actinomycetota</taxon>
        <taxon>Actinomycetes</taxon>
        <taxon>Geodermatophilales</taxon>
        <taxon>Geodermatophilaceae</taxon>
        <taxon>Blastococcus</taxon>
    </lineage>
</organism>
<reference evidence="7 8" key="1">
    <citation type="submission" date="2019-06" db="EMBL/GenBank/DDBJ databases">
        <title>Sequencing the genomes of 1000 actinobacteria strains.</title>
        <authorList>
            <person name="Klenk H.-P."/>
        </authorList>
    </citation>
    <scope>NUCLEOTIDE SEQUENCE [LARGE SCALE GENOMIC DNA]</scope>
    <source>
        <strain evidence="7 8">DSM 46837</strain>
    </source>
</reference>
<sequence>MPPLFTGVGVALVTLFDDDRRLDTAATADFAVRLTELGMRSVLLAGTTGEAMSLSADERSALIQAVRAAVPADVPVLAGTGAPTGAQAADLTERAFDAGADAALVLSPPAVADPRPYYDRVAKASDGRPLLAYHFPFAASPGIPVEVLPDLPVTGLKDSSGDAGRLLDELEVFDRDIYVGATTVLTMGGAVGATGAILVLANAEPERCIAAFAGDGKAQVELAAPHRASMVGFPAGIKNLVAERFGVSAVARVGT</sequence>
<dbReference type="CDD" id="cd00408">
    <property type="entry name" value="DHDPS-like"/>
    <property type="match status" value="1"/>
</dbReference>
<dbReference type="Proteomes" id="UP000319865">
    <property type="component" value="Unassembled WGS sequence"/>
</dbReference>